<dbReference type="PANTHER" id="PTHR43097">
    <property type="entry name" value="GLUTAMINE-TRNA LIGASE"/>
    <property type="match status" value="1"/>
</dbReference>
<accession>A0ABD0P9T7</accession>
<evidence type="ECO:0000256" key="4">
    <source>
        <dbReference type="ARBA" id="ARBA00022917"/>
    </source>
</evidence>
<evidence type="ECO:0000313" key="8">
    <source>
        <dbReference type="EMBL" id="KAL0170440.1"/>
    </source>
</evidence>
<reference evidence="8 9" key="1">
    <citation type="submission" date="2024-05" db="EMBL/GenBank/DDBJ databases">
        <title>Genome sequencing and assembly of Indian major carp, Cirrhinus mrigala (Hamilton, 1822).</title>
        <authorList>
            <person name="Mohindra V."/>
            <person name="Chowdhury L.M."/>
            <person name="Lal K."/>
            <person name="Jena J.K."/>
        </authorList>
    </citation>
    <scope>NUCLEOTIDE SEQUENCE [LARGE SCALE GENOMIC DNA]</scope>
    <source>
        <strain evidence="8">CM1030</strain>
        <tissue evidence="8">Blood</tissue>
    </source>
</reference>
<keyword evidence="3 6" id="KW-0067">ATP-binding</keyword>
<keyword evidence="5 6" id="KW-0030">Aminoacyl-tRNA synthetase</keyword>
<dbReference type="GO" id="GO:0004812">
    <property type="term" value="F:aminoacyl-tRNA ligase activity"/>
    <property type="evidence" value="ECO:0007669"/>
    <property type="project" value="UniProtKB-KW"/>
</dbReference>
<dbReference type="InterPro" id="IPR014729">
    <property type="entry name" value="Rossmann-like_a/b/a_fold"/>
</dbReference>
<evidence type="ECO:0000313" key="9">
    <source>
        <dbReference type="Proteomes" id="UP001529510"/>
    </source>
</evidence>
<feature type="non-terminal residue" evidence="8">
    <location>
        <position position="206"/>
    </location>
</feature>
<keyword evidence="1 6" id="KW-0436">Ligase</keyword>
<feature type="domain" description="Glutamyl/glutaminyl-tRNA synthetase class Ib catalytic" evidence="7">
    <location>
        <begin position="1"/>
        <end position="205"/>
    </location>
</feature>
<evidence type="ECO:0000256" key="5">
    <source>
        <dbReference type="ARBA" id="ARBA00023146"/>
    </source>
</evidence>
<gene>
    <name evidence="8" type="ORF">M9458_035036</name>
</gene>
<keyword evidence="2 6" id="KW-0547">Nucleotide-binding</keyword>
<dbReference type="SUPFAM" id="SSF52374">
    <property type="entry name" value="Nucleotidylyl transferase"/>
    <property type="match status" value="1"/>
</dbReference>
<dbReference type="InterPro" id="IPR050132">
    <property type="entry name" value="Gln/Glu-tRNA_Ligase"/>
</dbReference>
<dbReference type="GO" id="GO:0006412">
    <property type="term" value="P:translation"/>
    <property type="evidence" value="ECO:0007669"/>
    <property type="project" value="UniProtKB-KW"/>
</dbReference>
<comment type="similarity">
    <text evidence="6">Belongs to the class-I aminoacyl-tRNA synthetase family.</text>
</comment>
<proteinExistence type="inferred from homology"/>
<sequence>DVAMLQIKPDQFTYTSDHFPTILRMGEKLLQEGKAYIDDTPPDVMKQEREQRAESCNRSNSKHHHMLFISAAVEKNMQMWEEMKKGTEFGQTCCMRAKIDMNSNNGCLRDPTLFRCKNAPHPRTGSTYKVYPTYDFACPIVDSVEGVTHALRTTEYHDRDEQFYWVIDALGLRKPYIWEYARLNLNNTVLSKRKLTWFVDQGYVDG</sequence>
<evidence type="ECO:0000259" key="7">
    <source>
        <dbReference type="Pfam" id="PF00749"/>
    </source>
</evidence>
<dbReference type="Gene3D" id="3.40.50.620">
    <property type="entry name" value="HUPs"/>
    <property type="match status" value="1"/>
</dbReference>
<evidence type="ECO:0000256" key="3">
    <source>
        <dbReference type="ARBA" id="ARBA00022840"/>
    </source>
</evidence>
<dbReference type="AlphaFoldDB" id="A0ABD0P9T7"/>
<dbReference type="Proteomes" id="UP001529510">
    <property type="component" value="Unassembled WGS sequence"/>
</dbReference>
<feature type="non-terminal residue" evidence="8">
    <location>
        <position position="1"/>
    </location>
</feature>
<evidence type="ECO:0000256" key="6">
    <source>
        <dbReference type="RuleBase" id="RU363037"/>
    </source>
</evidence>
<dbReference type="Pfam" id="PF00749">
    <property type="entry name" value="tRNA-synt_1c"/>
    <property type="match status" value="1"/>
</dbReference>
<dbReference type="PANTHER" id="PTHR43097:SF5">
    <property type="entry name" value="GLUTAMATE--TRNA LIGASE"/>
    <property type="match status" value="1"/>
</dbReference>
<organism evidence="8 9">
    <name type="scientific">Cirrhinus mrigala</name>
    <name type="common">Mrigala</name>
    <dbReference type="NCBI Taxonomy" id="683832"/>
    <lineage>
        <taxon>Eukaryota</taxon>
        <taxon>Metazoa</taxon>
        <taxon>Chordata</taxon>
        <taxon>Craniata</taxon>
        <taxon>Vertebrata</taxon>
        <taxon>Euteleostomi</taxon>
        <taxon>Actinopterygii</taxon>
        <taxon>Neopterygii</taxon>
        <taxon>Teleostei</taxon>
        <taxon>Ostariophysi</taxon>
        <taxon>Cypriniformes</taxon>
        <taxon>Cyprinidae</taxon>
        <taxon>Labeoninae</taxon>
        <taxon>Labeonini</taxon>
        <taxon>Cirrhinus</taxon>
    </lineage>
</organism>
<keyword evidence="4 6" id="KW-0648">Protein biosynthesis</keyword>
<evidence type="ECO:0000256" key="1">
    <source>
        <dbReference type="ARBA" id="ARBA00022598"/>
    </source>
</evidence>
<name>A0ABD0P9T7_CIRMR</name>
<comment type="caution">
    <text evidence="8">The sequence shown here is derived from an EMBL/GenBank/DDBJ whole genome shotgun (WGS) entry which is preliminary data.</text>
</comment>
<evidence type="ECO:0000256" key="2">
    <source>
        <dbReference type="ARBA" id="ARBA00022741"/>
    </source>
</evidence>
<dbReference type="GO" id="GO:0005524">
    <property type="term" value="F:ATP binding"/>
    <property type="evidence" value="ECO:0007669"/>
    <property type="project" value="UniProtKB-KW"/>
</dbReference>
<keyword evidence="9" id="KW-1185">Reference proteome</keyword>
<dbReference type="InterPro" id="IPR020058">
    <property type="entry name" value="Glu/Gln-tRNA-synth_Ib_cat-dom"/>
</dbReference>
<protein>
    <recommendedName>
        <fullName evidence="7">Glutamyl/glutaminyl-tRNA synthetase class Ib catalytic domain-containing protein</fullName>
    </recommendedName>
</protein>
<dbReference type="EMBL" id="JAMKFB020000017">
    <property type="protein sequence ID" value="KAL0170440.1"/>
    <property type="molecule type" value="Genomic_DNA"/>
</dbReference>